<reference evidence="1 2" key="2">
    <citation type="submission" date="2018-06" db="EMBL/GenBank/DDBJ databases">
        <title>Metagenomic assembly of (sub)arctic Cyanobacteria and their associated microbiome from non-axenic cultures.</title>
        <authorList>
            <person name="Baurain D."/>
        </authorList>
    </citation>
    <scope>NUCLEOTIDE SEQUENCE [LARGE SCALE GENOMIC DNA]</scope>
    <source>
        <strain evidence="1">ULC066bin1</strain>
    </source>
</reference>
<dbReference type="AlphaFoldDB" id="A0A2W4W5L1"/>
<reference evidence="1 2" key="1">
    <citation type="submission" date="2018-04" db="EMBL/GenBank/DDBJ databases">
        <authorList>
            <person name="Go L.Y."/>
            <person name="Mitchell J.A."/>
        </authorList>
    </citation>
    <scope>NUCLEOTIDE SEQUENCE [LARGE SCALE GENOMIC DNA]</scope>
    <source>
        <strain evidence="1">ULC066bin1</strain>
    </source>
</reference>
<gene>
    <name evidence="1" type="ORF">DCF19_15965</name>
</gene>
<dbReference type="EMBL" id="QBML01000022">
    <property type="protein sequence ID" value="PZO38697.1"/>
    <property type="molecule type" value="Genomic_DNA"/>
</dbReference>
<evidence type="ECO:0000313" key="1">
    <source>
        <dbReference type="EMBL" id="PZO38697.1"/>
    </source>
</evidence>
<sequence length="104" mass="12048">MNKLLNIYNLSLDYPDVSGGEQLELLAIRDQIATLESEFSLDAQRILFEADKKLIANAAVFYQEISHFINLSEHRKKNNISSQKWWWYLDVLANLSNYLIPMAA</sequence>
<accession>A0A2W4W5L1</accession>
<proteinExistence type="predicted"/>
<comment type="caution">
    <text evidence="1">The sequence shown here is derived from an EMBL/GenBank/DDBJ whole genome shotgun (WGS) entry which is preliminary data.</text>
</comment>
<name>A0A2W4W5L1_9CYAN</name>
<protein>
    <submittedName>
        <fullName evidence="1">Uncharacterized protein</fullName>
    </submittedName>
</protein>
<evidence type="ECO:0000313" key="2">
    <source>
        <dbReference type="Proteomes" id="UP000249467"/>
    </source>
</evidence>
<organism evidence="1 2">
    <name type="scientific">Pseudanabaena frigida</name>
    <dbReference type="NCBI Taxonomy" id="945775"/>
    <lineage>
        <taxon>Bacteria</taxon>
        <taxon>Bacillati</taxon>
        <taxon>Cyanobacteriota</taxon>
        <taxon>Cyanophyceae</taxon>
        <taxon>Pseudanabaenales</taxon>
        <taxon>Pseudanabaenaceae</taxon>
        <taxon>Pseudanabaena</taxon>
    </lineage>
</organism>
<dbReference type="Proteomes" id="UP000249467">
    <property type="component" value="Unassembled WGS sequence"/>
</dbReference>